<accession>A0ABT8C9G0</accession>
<name>A0ABT8C9G0_9BACT</name>
<gene>
    <name evidence="1" type="ORF">QWZ15_12545</name>
</gene>
<proteinExistence type="predicted"/>
<keyword evidence="2" id="KW-1185">Reference proteome</keyword>
<protein>
    <submittedName>
        <fullName evidence="1">Uncharacterized protein</fullName>
    </submittedName>
</protein>
<dbReference type="EMBL" id="JAUFQS010000012">
    <property type="protein sequence ID" value="MDN3688664.1"/>
    <property type="molecule type" value="Genomic_DNA"/>
</dbReference>
<evidence type="ECO:0000313" key="2">
    <source>
        <dbReference type="Proteomes" id="UP001236663"/>
    </source>
</evidence>
<evidence type="ECO:0000313" key="1">
    <source>
        <dbReference type="EMBL" id="MDN3688664.1"/>
    </source>
</evidence>
<dbReference type="Proteomes" id="UP001236663">
    <property type="component" value="Unassembled WGS sequence"/>
</dbReference>
<sequence>MKAENDRIRMEFFRSIFSHPDLGSKHLLKKIEDFGPPDIVVIPASMEGRIYDSFGQYCQVSVHPWIGDNQMFFLWKDKNLPTMRQLSRDAWFSIEN</sequence>
<organism evidence="1 2">
    <name type="scientific">Cyclobacterium jeungdonense</name>
    <dbReference type="NCBI Taxonomy" id="708087"/>
    <lineage>
        <taxon>Bacteria</taxon>
        <taxon>Pseudomonadati</taxon>
        <taxon>Bacteroidota</taxon>
        <taxon>Cytophagia</taxon>
        <taxon>Cytophagales</taxon>
        <taxon>Cyclobacteriaceae</taxon>
        <taxon>Cyclobacterium</taxon>
    </lineage>
</organism>
<dbReference type="RefSeq" id="WP_163386531.1">
    <property type="nucleotide sequence ID" value="NZ_JAUFQS010000012.1"/>
</dbReference>
<comment type="caution">
    <text evidence="1">The sequence shown here is derived from an EMBL/GenBank/DDBJ whole genome shotgun (WGS) entry which is preliminary data.</text>
</comment>
<reference evidence="2" key="1">
    <citation type="journal article" date="2019" name="Int. J. Syst. Evol. Microbiol.">
        <title>The Global Catalogue of Microorganisms (GCM) 10K type strain sequencing project: providing services to taxonomists for standard genome sequencing and annotation.</title>
        <authorList>
            <consortium name="The Broad Institute Genomics Platform"/>
            <consortium name="The Broad Institute Genome Sequencing Center for Infectious Disease"/>
            <person name="Wu L."/>
            <person name="Ma J."/>
        </authorList>
    </citation>
    <scope>NUCLEOTIDE SEQUENCE [LARGE SCALE GENOMIC DNA]</scope>
    <source>
        <strain evidence="2">CECT 7706</strain>
    </source>
</reference>